<feature type="transmembrane region" description="Helical" evidence="1">
    <location>
        <begin position="15"/>
        <end position="34"/>
    </location>
</feature>
<dbReference type="AlphaFoldDB" id="A0A438H5B1"/>
<organism evidence="2 3">
    <name type="scientific">Vitis vinifera</name>
    <name type="common">Grape</name>
    <dbReference type="NCBI Taxonomy" id="29760"/>
    <lineage>
        <taxon>Eukaryota</taxon>
        <taxon>Viridiplantae</taxon>
        <taxon>Streptophyta</taxon>
        <taxon>Embryophyta</taxon>
        <taxon>Tracheophyta</taxon>
        <taxon>Spermatophyta</taxon>
        <taxon>Magnoliopsida</taxon>
        <taxon>eudicotyledons</taxon>
        <taxon>Gunneridae</taxon>
        <taxon>Pentapetalae</taxon>
        <taxon>rosids</taxon>
        <taxon>Vitales</taxon>
        <taxon>Vitaceae</taxon>
        <taxon>Viteae</taxon>
        <taxon>Vitis</taxon>
    </lineage>
</organism>
<protein>
    <submittedName>
        <fullName evidence="2">Uncharacterized protein</fullName>
    </submittedName>
</protein>
<proteinExistence type="predicted"/>
<evidence type="ECO:0000313" key="2">
    <source>
        <dbReference type="EMBL" id="RVW79688.1"/>
    </source>
</evidence>
<keyword evidence="1" id="KW-1133">Transmembrane helix</keyword>
<sequence>MLLFCWSLKEYTQAFWFEVIVVVWWMSTWLGLALQTGLGLTWHSVSICQQEGTLLQPIRLVKAKKVARREWASNAPRRSAQLNFYLNGSSENVFAS</sequence>
<keyword evidence="1" id="KW-0472">Membrane</keyword>
<reference evidence="2 3" key="1">
    <citation type="journal article" date="2018" name="PLoS Genet.">
        <title>Population sequencing reveals clonal diversity and ancestral inbreeding in the grapevine cultivar Chardonnay.</title>
        <authorList>
            <person name="Roach M.J."/>
            <person name="Johnson D.L."/>
            <person name="Bohlmann J."/>
            <person name="van Vuuren H.J."/>
            <person name="Jones S.J."/>
            <person name="Pretorius I.S."/>
            <person name="Schmidt S.A."/>
            <person name="Borneman A.R."/>
        </authorList>
    </citation>
    <scope>NUCLEOTIDE SEQUENCE [LARGE SCALE GENOMIC DNA]</scope>
    <source>
        <strain evidence="3">cv. Chardonnay</strain>
        <tissue evidence="2">Leaf</tissue>
    </source>
</reference>
<dbReference type="Proteomes" id="UP000288805">
    <property type="component" value="Unassembled WGS sequence"/>
</dbReference>
<gene>
    <name evidence="2" type="ORF">CK203_042362</name>
</gene>
<dbReference type="EMBL" id="QGNW01000276">
    <property type="protein sequence ID" value="RVW79688.1"/>
    <property type="molecule type" value="Genomic_DNA"/>
</dbReference>
<evidence type="ECO:0000313" key="3">
    <source>
        <dbReference type="Proteomes" id="UP000288805"/>
    </source>
</evidence>
<name>A0A438H5B1_VITVI</name>
<evidence type="ECO:0000256" key="1">
    <source>
        <dbReference type="SAM" id="Phobius"/>
    </source>
</evidence>
<comment type="caution">
    <text evidence="2">The sequence shown here is derived from an EMBL/GenBank/DDBJ whole genome shotgun (WGS) entry which is preliminary data.</text>
</comment>
<keyword evidence="1" id="KW-0812">Transmembrane</keyword>
<accession>A0A438H5B1</accession>